<feature type="region of interest" description="Disordered" evidence="1">
    <location>
        <begin position="59"/>
        <end position="85"/>
    </location>
</feature>
<keyword evidence="3" id="KW-1185">Reference proteome</keyword>
<organism evidence="2 3">
    <name type="scientific">Cirrhinus molitorella</name>
    <name type="common">mud carp</name>
    <dbReference type="NCBI Taxonomy" id="172907"/>
    <lineage>
        <taxon>Eukaryota</taxon>
        <taxon>Metazoa</taxon>
        <taxon>Chordata</taxon>
        <taxon>Craniata</taxon>
        <taxon>Vertebrata</taxon>
        <taxon>Euteleostomi</taxon>
        <taxon>Actinopterygii</taxon>
        <taxon>Neopterygii</taxon>
        <taxon>Teleostei</taxon>
        <taxon>Ostariophysi</taxon>
        <taxon>Cypriniformes</taxon>
        <taxon>Cyprinidae</taxon>
        <taxon>Labeoninae</taxon>
        <taxon>Labeonini</taxon>
        <taxon>Cirrhinus</taxon>
    </lineage>
</organism>
<reference evidence="2" key="1">
    <citation type="submission" date="2023-08" db="EMBL/GenBank/DDBJ databases">
        <title>Chromosome-level Genome Assembly of mud carp (Cirrhinus molitorella).</title>
        <authorList>
            <person name="Liu H."/>
        </authorList>
    </citation>
    <scope>NUCLEOTIDE SEQUENCE</scope>
    <source>
        <strain evidence="2">Prfri</strain>
        <tissue evidence="2">Muscle</tissue>
    </source>
</reference>
<evidence type="ECO:0000313" key="2">
    <source>
        <dbReference type="EMBL" id="KAK2889287.1"/>
    </source>
</evidence>
<name>A0AA88TMV7_9TELE</name>
<evidence type="ECO:0000256" key="1">
    <source>
        <dbReference type="SAM" id="MobiDB-lite"/>
    </source>
</evidence>
<gene>
    <name evidence="2" type="ORF">Q8A67_014662</name>
</gene>
<sequence length="142" mass="15487">MCVKSAVNRRFITPLPLIPSGPGGCAVKSLAAVCEYVAPMFQHSLWLLRLLRGKTAGGQSRLCPKPGRAPLATRSNAKQPMEGRRPRAILPSGRVSLTLIGRKLLWERKFGKFHTSRSRAVGDINKTNTTLRQAVATTAGKR</sequence>
<accession>A0AA88TMV7</accession>
<proteinExistence type="predicted"/>
<dbReference type="Proteomes" id="UP001187343">
    <property type="component" value="Unassembled WGS sequence"/>
</dbReference>
<evidence type="ECO:0000313" key="3">
    <source>
        <dbReference type="Proteomes" id="UP001187343"/>
    </source>
</evidence>
<protein>
    <submittedName>
        <fullName evidence="2">Uncharacterized protein</fullName>
    </submittedName>
</protein>
<dbReference type="AlphaFoldDB" id="A0AA88TMV7"/>
<comment type="caution">
    <text evidence="2">The sequence shown here is derived from an EMBL/GenBank/DDBJ whole genome shotgun (WGS) entry which is preliminary data.</text>
</comment>
<dbReference type="EMBL" id="JAUYZG010000014">
    <property type="protein sequence ID" value="KAK2889287.1"/>
    <property type="molecule type" value="Genomic_DNA"/>
</dbReference>